<dbReference type="Proteomes" id="UP000274545">
    <property type="component" value="Unassembled WGS sequence"/>
</dbReference>
<dbReference type="AlphaFoldDB" id="A0A3S0SLJ6"/>
<gene>
    <name evidence="1" type="ORF">D6D54_03810</name>
</gene>
<evidence type="ECO:0000313" key="1">
    <source>
        <dbReference type="EMBL" id="RUP77101.1"/>
    </source>
</evidence>
<proteinExistence type="predicted"/>
<protein>
    <submittedName>
        <fullName evidence="1">Uncharacterized protein</fullName>
    </submittedName>
</protein>
<reference evidence="1 2" key="1">
    <citation type="journal article" date="2019" name="Genome Biol. Evol.">
        <title>Toxin and genome evolution in a Drosophila defensive symbiosis.</title>
        <authorList>
            <person name="Ballinger M.J."/>
            <person name="Gawryluk R.M."/>
            <person name="Perlman S.J."/>
        </authorList>
    </citation>
    <scope>NUCLEOTIDE SEQUENCE [LARGE SCALE GENOMIC DNA]</scope>
    <source>
        <strain evidence="2">sNeo</strain>
    </source>
</reference>
<organism evidence="1 2">
    <name type="scientific">Spiroplasma poulsonii</name>
    <dbReference type="NCBI Taxonomy" id="2138"/>
    <lineage>
        <taxon>Bacteria</taxon>
        <taxon>Bacillati</taxon>
        <taxon>Mycoplasmatota</taxon>
        <taxon>Mollicutes</taxon>
        <taxon>Entomoplasmatales</taxon>
        <taxon>Spiroplasmataceae</taxon>
        <taxon>Spiroplasma</taxon>
    </lineage>
</organism>
<sequence length="79" mass="9144">MKYKGIAASPATLQTDYGLKRYFELTFRLKDNKNLSLVKDFLLFLKNKEKGQQAIQADELVPAWEWYGTNPFSDLPTLD</sequence>
<evidence type="ECO:0000313" key="2">
    <source>
        <dbReference type="Proteomes" id="UP000274545"/>
    </source>
</evidence>
<dbReference type="EMBL" id="RAHC01000003">
    <property type="protein sequence ID" value="RUP77101.1"/>
    <property type="molecule type" value="Genomic_DNA"/>
</dbReference>
<comment type="caution">
    <text evidence="1">The sequence shown here is derived from an EMBL/GenBank/DDBJ whole genome shotgun (WGS) entry which is preliminary data.</text>
</comment>
<dbReference type="RefSeq" id="WP_127092801.1">
    <property type="nucleotide sequence ID" value="NZ_RAHC01000003.1"/>
</dbReference>
<accession>A0A3S0SLJ6</accession>
<name>A0A3S0SLJ6_9MOLU</name>